<evidence type="ECO:0000313" key="3">
    <source>
        <dbReference type="Proteomes" id="UP001385951"/>
    </source>
</evidence>
<protein>
    <submittedName>
        <fullName evidence="2">Uncharacterized protein</fullName>
    </submittedName>
</protein>
<keyword evidence="1" id="KW-0472">Membrane</keyword>
<dbReference type="AlphaFoldDB" id="A0AAW0FBK4"/>
<keyword evidence="1" id="KW-1133">Transmembrane helix</keyword>
<comment type="caution">
    <text evidence="2">The sequence shown here is derived from an EMBL/GenBank/DDBJ whole genome shotgun (WGS) entry which is preliminary data.</text>
</comment>
<keyword evidence="1" id="KW-0812">Transmembrane</keyword>
<dbReference type="Proteomes" id="UP001385951">
    <property type="component" value="Unassembled WGS sequence"/>
</dbReference>
<dbReference type="EMBL" id="JASBNA010000083">
    <property type="protein sequence ID" value="KAK7677751.1"/>
    <property type="molecule type" value="Genomic_DNA"/>
</dbReference>
<feature type="transmembrane region" description="Helical" evidence="1">
    <location>
        <begin position="168"/>
        <end position="189"/>
    </location>
</feature>
<feature type="transmembrane region" description="Helical" evidence="1">
    <location>
        <begin position="209"/>
        <end position="232"/>
    </location>
</feature>
<gene>
    <name evidence="2" type="ORF">QCA50_019303</name>
</gene>
<name>A0AAW0FBK4_9APHY</name>
<accession>A0AAW0FBK4</accession>
<organism evidence="2 3">
    <name type="scientific">Cerrena zonata</name>
    <dbReference type="NCBI Taxonomy" id="2478898"/>
    <lineage>
        <taxon>Eukaryota</taxon>
        <taxon>Fungi</taxon>
        <taxon>Dikarya</taxon>
        <taxon>Basidiomycota</taxon>
        <taxon>Agaricomycotina</taxon>
        <taxon>Agaricomycetes</taxon>
        <taxon>Polyporales</taxon>
        <taxon>Cerrenaceae</taxon>
        <taxon>Cerrena</taxon>
    </lineage>
</organism>
<keyword evidence="3" id="KW-1185">Reference proteome</keyword>
<evidence type="ECO:0000313" key="2">
    <source>
        <dbReference type="EMBL" id="KAK7677751.1"/>
    </source>
</evidence>
<proteinExistence type="predicted"/>
<sequence length="308" mass="35509">MPMYSKCEDREIDGLQKFWSAVFAATPLADDVEEKDVMLVCTPESRFYLGWEMEKWAFWDVLTQNEWLEIFEHLENYNEPVTQDSSAGVHIFVLQSRSSREDREIWENIAQHVVDDSSSEKYGRKTVIKILKEASRYKSHSIVTLDANERERLNKLLNDPNQGPSSRLLCYGCLSCGPITITILFFRAFEGLLEMEMILKESLMPFGGWGLHILSLTYVLRLAVPILIVHLVMDHHYRFLNIPFPPIAHHTHHPLHDSSRRAMYTPRRARPLTAHTATRGVGVLPSIVSLANDRVVSRMYSTDSFMQS</sequence>
<evidence type="ECO:0000256" key="1">
    <source>
        <dbReference type="SAM" id="Phobius"/>
    </source>
</evidence>
<reference evidence="2 3" key="1">
    <citation type="submission" date="2022-09" db="EMBL/GenBank/DDBJ databases">
        <authorList>
            <person name="Palmer J.M."/>
        </authorList>
    </citation>
    <scope>NUCLEOTIDE SEQUENCE [LARGE SCALE GENOMIC DNA]</scope>
    <source>
        <strain evidence="2 3">DSM 7382</strain>
    </source>
</reference>